<evidence type="ECO:0000313" key="1">
    <source>
        <dbReference type="EMBL" id="KAL1256888.1"/>
    </source>
</evidence>
<dbReference type="Proteomes" id="UP001558613">
    <property type="component" value="Unassembled WGS sequence"/>
</dbReference>
<comment type="caution">
    <text evidence="1">The sequence shown here is derived from an EMBL/GenBank/DDBJ whole genome shotgun (WGS) entry which is preliminary data.</text>
</comment>
<sequence length="68" mass="7899">MRRRQRMRGKEAGVGMRAVSFLFKERNVKAADRLRLTLNGGKTKAEWMEARGWTHLYLFLSMDGGHCD</sequence>
<keyword evidence="2" id="KW-1185">Reference proteome</keyword>
<accession>A0ABR3LVN0</accession>
<dbReference type="EMBL" id="JAYMGO010000018">
    <property type="protein sequence ID" value="KAL1256888.1"/>
    <property type="molecule type" value="Genomic_DNA"/>
</dbReference>
<name>A0ABR3LVN0_9TELE</name>
<evidence type="ECO:0000313" key="2">
    <source>
        <dbReference type="Proteomes" id="UP001558613"/>
    </source>
</evidence>
<reference evidence="1 2" key="1">
    <citation type="submission" date="2023-09" db="EMBL/GenBank/DDBJ databases">
        <authorList>
            <person name="Wang M."/>
        </authorList>
    </citation>
    <scope>NUCLEOTIDE SEQUENCE [LARGE SCALE GENOMIC DNA]</scope>
    <source>
        <strain evidence="1">GT-2023</strain>
        <tissue evidence="1">Liver</tissue>
    </source>
</reference>
<organism evidence="1 2">
    <name type="scientific">Cirrhinus molitorella</name>
    <name type="common">mud carp</name>
    <dbReference type="NCBI Taxonomy" id="172907"/>
    <lineage>
        <taxon>Eukaryota</taxon>
        <taxon>Metazoa</taxon>
        <taxon>Chordata</taxon>
        <taxon>Craniata</taxon>
        <taxon>Vertebrata</taxon>
        <taxon>Euteleostomi</taxon>
        <taxon>Actinopterygii</taxon>
        <taxon>Neopterygii</taxon>
        <taxon>Teleostei</taxon>
        <taxon>Ostariophysi</taxon>
        <taxon>Cypriniformes</taxon>
        <taxon>Cyprinidae</taxon>
        <taxon>Labeoninae</taxon>
        <taxon>Labeonini</taxon>
        <taxon>Cirrhinus</taxon>
    </lineage>
</organism>
<proteinExistence type="predicted"/>
<gene>
    <name evidence="1" type="ORF">QQF64_012433</name>
</gene>
<protein>
    <submittedName>
        <fullName evidence="1">Uncharacterized protein</fullName>
    </submittedName>
</protein>